<proteinExistence type="predicted"/>
<reference evidence="2 3" key="1">
    <citation type="journal article" date="2012" name="ISME J.">
        <title>Nitrification expanded: discovery, physiology and genomics of a nitrite-oxidizing bacterium from the phylum Chloroflexi.</title>
        <authorList>
            <person name="Sorokin D.Y."/>
            <person name="Lucker S."/>
            <person name="Vejmelkova D."/>
            <person name="Kostrikina N.A."/>
            <person name="Kleerebezem R."/>
            <person name="Rijpstra W.I."/>
            <person name="Damste J.S."/>
            <person name="Le Paslier D."/>
            <person name="Muyzer G."/>
            <person name="Wagner M."/>
            <person name="van Loosdrecht M.C."/>
            <person name="Daims H."/>
        </authorList>
    </citation>
    <scope>NUCLEOTIDE SEQUENCE [LARGE SCALE GENOMIC DNA]</scope>
    <source>
        <strain evidence="3">none</strain>
    </source>
</reference>
<protein>
    <submittedName>
        <fullName evidence="2">Uncharacterized protein</fullName>
    </submittedName>
</protein>
<name>I4EIW4_9BACT</name>
<sequence length="161" mass="17879">MIRAPRMALAQLDSMSALLISSLSRVDSGLAGAIHFAAIDEDCFRRDQDKGIRPNLGSKGRATDHRAAPGFELYVNHLKLLPQQPIDRFLAAPKASQMERLLRGDSCLSRETGHSVKRQEPYALNSQGERNNESSDCHEDHPWSHQQVLPLSSTIGRRPSV</sequence>
<evidence type="ECO:0000313" key="2">
    <source>
        <dbReference type="EMBL" id="CCF84626.1"/>
    </source>
</evidence>
<dbReference type="AlphaFoldDB" id="I4EIW4"/>
<evidence type="ECO:0000313" key="3">
    <source>
        <dbReference type="Proteomes" id="UP000004221"/>
    </source>
</evidence>
<dbReference type="Proteomes" id="UP000004221">
    <property type="component" value="Unassembled WGS sequence"/>
</dbReference>
<feature type="compositionally biased region" description="Polar residues" evidence="1">
    <location>
        <begin position="144"/>
        <end position="155"/>
    </location>
</feature>
<keyword evidence="3" id="KW-1185">Reference proteome</keyword>
<comment type="caution">
    <text evidence="2">The sequence shown here is derived from an EMBL/GenBank/DDBJ whole genome shotgun (WGS) entry which is preliminary data.</text>
</comment>
<feature type="compositionally biased region" description="Basic and acidic residues" evidence="1">
    <location>
        <begin position="130"/>
        <end position="143"/>
    </location>
</feature>
<dbReference type="EMBL" id="CAGS01000299">
    <property type="protein sequence ID" value="CCF84626.1"/>
    <property type="molecule type" value="Genomic_DNA"/>
</dbReference>
<accession>I4EIW4</accession>
<feature type="region of interest" description="Disordered" evidence="1">
    <location>
        <begin position="112"/>
        <end position="161"/>
    </location>
</feature>
<gene>
    <name evidence="2" type="ORF">NITHO_3680003</name>
</gene>
<organism evidence="2 3">
    <name type="scientific">Nitrolancea hollandica Lb</name>
    <dbReference type="NCBI Taxonomy" id="1129897"/>
    <lineage>
        <taxon>Bacteria</taxon>
        <taxon>Pseudomonadati</taxon>
        <taxon>Thermomicrobiota</taxon>
        <taxon>Thermomicrobia</taxon>
        <taxon>Sphaerobacterales</taxon>
        <taxon>Sphaerobacterineae</taxon>
        <taxon>Sphaerobacteraceae</taxon>
        <taxon>Nitrolancea</taxon>
    </lineage>
</organism>
<evidence type="ECO:0000256" key="1">
    <source>
        <dbReference type="SAM" id="MobiDB-lite"/>
    </source>
</evidence>